<accession>A0A917J404</accession>
<dbReference type="Pfam" id="PF05974">
    <property type="entry name" value="DUF892"/>
    <property type="match status" value="1"/>
</dbReference>
<reference evidence="1" key="2">
    <citation type="submission" date="2020-09" db="EMBL/GenBank/DDBJ databases">
        <authorList>
            <person name="Sun Q."/>
            <person name="Zhou Y."/>
        </authorList>
    </citation>
    <scope>NUCLEOTIDE SEQUENCE</scope>
    <source>
        <strain evidence="1">CGMCC 1.15290</strain>
    </source>
</reference>
<dbReference type="InterPro" id="IPR012347">
    <property type="entry name" value="Ferritin-like"/>
</dbReference>
<reference evidence="1" key="1">
    <citation type="journal article" date="2014" name="Int. J. Syst. Evol. Microbiol.">
        <title>Complete genome sequence of Corynebacterium casei LMG S-19264T (=DSM 44701T), isolated from a smear-ripened cheese.</title>
        <authorList>
            <consortium name="US DOE Joint Genome Institute (JGI-PGF)"/>
            <person name="Walter F."/>
            <person name="Albersmeier A."/>
            <person name="Kalinowski J."/>
            <person name="Ruckert C."/>
        </authorList>
    </citation>
    <scope>NUCLEOTIDE SEQUENCE</scope>
    <source>
        <strain evidence="1">CGMCC 1.15290</strain>
    </source>
</reference>
<dbReference type="InterPro" id="IPR047114">
    <property type="entry name" value="YciF"/>
</dbReference>
<organism evidence="1 2">
    <name type="scientific">Filimonas zeae</name>
    <dbReference type="NCBI Taxonomy" id="1737353"/>
    <lineage>
        <taxon>Bacteria</taxon>
        <taxon>Pseudomonadati</taxon>
        <taxon>Bacteroidota</taxon>
        <taxon>Chitinophagia</taxon>
        <taxon>Chitinophagales</taxon>
        <taxon>Chitinophagaceae</taxon>
        <taxon>Filimonas</taxon>
    </lineage>
</organism>
<dbReference type="Proteomes" id="UP000627292">
    <property type="component" value="Unassembled WGS sequence"/>
</dbReference>
<dbReference type="InterPro" id="IPR009078">
    <property type="entry name" value="Ferritin-like_SF"/>
</dbReference>
<dbReference type="InterPro" id="IPR010287">
    <property type="entry name" value="DUF892_YciF-like"/>
</dbReference>
<protein>
    <submittedName>
        <fullName evidence="1">YciE/YciF family protein</fullName>
    </submittedName>
</protein>
<dbReference type="PANTHER" id="PTHR30565">
    <property type="entry name" value="PROTEIN YCIF"/>
    <property type="match status" value="1"/>
</dbReference>
<gene>
    <name evidence="1" type="ORF">GCM10011379_46510</name>
</gene>
<evidence type="ECO:0000313" key="1">
    <source>
        <dbReference type="EMBL" id="GGH78505.1"/>
    </source>
</evidence>
<comment type="caution">
    <text evidence="1">The sequence shown here is derived from an EMBL/GenBank/DDBJ whole genome shotgun (WGS) entry which is preliminary data.</text>
</comment>
<evidence type="ECO:0000313" key="2">
    <source>
        <dbReference type="Proteomes" id="UP000627292"/>
    </source>
</evidence>
<dbReference type="RefSeq" id="WP_188956878.1">
    <property type="nucleotide sequence ID" value="NZ_BMIB01000004.1"/>
</dbReference>
<sequence length="184" mass="20377">MKTTSDVRTLTRKPLPDNSKLNNFFIDSLQDIYYAEDHLVDALEKLAEKATTESLKAAFEEHRAVTKGQINRLEQVFDSIGEQPQKKTCHAIEGIIKEAKAIIKETDADTITRDAALIMAAQKAEHYEIATYGTLVPLARVLGHQKAAMLLAETLQEEKAADASLTDIAESFVNEMAGEEAEDE</sequence>
<dbReference type="EMBL" id="BMIB01000004">
    <property type="protein sequence ID" value="GGH78505.1"/>
    <property type="molecule type" value="Genomic_DNA"/>
</dbReference>
<dbReference type="AlphaFoldDB" id="A0A917J404"/>
<name>A0A917J404_9BACT</name>
<dbReference type="SUPFAM" id="SSF47240">
    <property type="entry name" value="Ferritin-like"/>
    <property type="match status" value="1"/>
</dbReference>
<dbReference type="Gene3D" id="1.20.1260.10">
    <property type="match status" value="1"/>
</dbReference>
<dbReference type="CDD" id="cd07909">
    <property type="entry name" value="YciF"/>
    <property type="match status" value="1"/>
</dbReference>
<proteinExistence type="predicted"/>
<dbReference type="PANTHER" id="PTHR30565:SF9">
    <property type="entry name" value="PROTEIN YCIF"/>
    <property type="match status" value="1"/>
</dbReference>
<keyword evidence="2" id="KW-1185">Reference proteome</keyword>